<keyword evidence="3" id="KW-1185">Reference proteome</keyword>
<dbReference type="InParanoid" id="A0A409X0M9"/>
<feature type="compositionally biased region" description="Basic and acidic residues" evidence="1">
    <location>
        <begin position="45"/>
        <end position="68"/>
    </location>
</feature>
<feature type="compositionally biased region" description="Basic and acidic residues" evidence="1">
    <location>
        <begin position="19"/>
        <end position="31"/>
    </location>
</feature>
<name>A0A409X0M9_PSICY</name>
<feature type="compositionally biased region" description="Polar residues" evidence="1">
    <location>
        <begin position="169"/>
        <end position="182"/>
    </location>
</feature>
<evidence type="ECO:0000256" key="1">
    <source>
        <dbReference type="SAM" id="MobiDB-lite"/>
    </source>
</evidence>
<protein>
    <submittedName>
        <fullName evidence="2">Uncharacterized protein</fullName>
    </submittedName>
</protein>
<comment type="caution">
    <text evidence="2">The sequence shown here is derived from an EMBL/GenBank/DDBJ whole genome shotgun (WGS) entry which is preliminary data.</text>
</comment>
<dbReference type="Proteomes" id="UP000283269">
    <property type="component" value="Unassembled WGS sequence"/>
</dbReference>
<feature type="region of interest" description="Disordered" evidence="1">
    <location>
        <begin position="1"/>
        <end position="242"/>
    </location>
</feature>
<feature type="compositionally biased region" description="Polar residues" evidence="1">
    <location>
        <begin position="1"/>
        <end position="12"/>
    </location>
</feature>
<evidence type="ECO:0000313" key="3">
    <source>
        <dbReference type="Proteomes" id="UP000283269"/>
    </source>
</evidence>
<feature type="non-terminal residue" evidence="2">
    <location>
        <position position="242"/>
    </location>
</feature>
<organism evidence="2 3">
    <name type="scientific">Psilocybe cyanescens</name>
    <dbReference type="NCBI Taxonomy" id="93625"/>
    <lineage>
        <taxon>Eukaryota</taxon>
        <taxon>Fungi</taxon>
        <taxon>Dikarya</taxon>
        <taxon>Basidiomycota</taxon>
        <taxon>Agaricomycotina</taxon>
        <taxon>Agaricomycetes</taxon>
        <taxon>Agaricomycetidae</taxon>
        <taxon>Agaricales</taxon>
        <taxon>Agaricineae</taxon>
        <taxon>Strophariaceae</taxon>
        <taxon>Psilocybe</taxon>
    </lineage>
</organism>
<feature type="compositionally biased region" description="Low complexity" evidence="1">
    <location>
        <begin position="133"/>
        <end position="150"/>
    </location>
</feature>
<accession>A0A409X0M9</accession>
<proteinExistence type="predicted"/>
<feature type="compositionally biased region" description="Polar residues" evidence="1">
    <location>
        <begin position="226"/>
        <end position="242"/>
    </location>
</feature>
<reference evidence="2 3" key="1">
    <citation type="journal article" date="2018" name="Evol. Lett.">
        <title>Horizontal gene cluster transfer increased hallucinogenic mushroom diversity.</title>
        <authorList>
            <person name="Reynolds H.T."/>
            <person name="Vijayakumar V."/>
            <person name="Gluck-Thaler E."/>
            <person name="Korotkin H.B."/>
            <person name="Matheny P.B."/>
            <person name="Slot J.C."/>
        </authorList>
    </citation>
    <scope>NUCLEOTIDE SEQUENCE [LARGE SCALE GENOMIC DNA]</scope>
    <source>
        <strain evidence="2 3">2631</strain>
    </source>
</reference>
<evidence type="ECO:0000313" key="2">
    <source>
        <dbReference type="EMBL" id="PPQ84333.1"/>
    </source>
</evidence>
<gene>
    <name evidence="2" type="ORF">CVT25_013028</name>
</gene>
<dbReference type="EMBL" id="NHYD01002892">
    <property type="protein sequence ID" value="PPQ84333.1"/>
    <property type="molecule type" value="Genomic_DNA"/>
</dbReference>
<feature type="compositionally biased region" description="Basic and acidic residues" evidence="1">
    <location>
        <begin position="115"/>
        <end position="125"/>
    </location>
</feature>
<dbReference type="AlphaFoldDB" id="A0A409X0M9"/>
<sequence length="242" mass="26192">MSHSSYIWTTLPPSKRKRSNADETTCKHCKDEDVDDEGHKHKHKHQDEDEDKKVVEKKTSVDKAREEAAAFTAAKDTKKTEQVLAHSGHAVAPPGCSHSAMLPLPATTTSTQTHCEQRSDRKCDTDTDANTVSDDPSNSDPSNTNHDSNSADTNSNMTDSDHDDRHSGTKSPNGTQDASSSDDNNDVPMRPTPHRTVGSVETAVAADDDTFATTSSVFRPADDTMGNDTRATLSQAHPSPLP</sequence>